<gene>
    <name evidence="1" type="ORF">L207DRAFT_593148</name>
</gene>
<dbReference type="OrthoDB" id="10417365at2759"/>
<dbReference type="Proteomes" id="UP000235786">
    <property type="component" value="Unassembled WGS sequence"/>
</dbReference>
<protein>
    <submittedName>
        <fullName evidence="1">Uncharacterized protein</fullName>
    </submittedName>
</protein>
<name>A0A2J6QU98_HYAVF</name>
<dbReference type="EMBL" id="KZ613971">
    <property type="protein sequence ID" value="PMD29835.1"/>
    <property type="molecule type" value="Genomic_DNA"/>
</dbReference>
<evidence type="ECO:0000313" key="1">
    <source>
        <dbReference type="EMBL" id="PMD29835.1"/>
    </source>
</evidence>
<proteinExistence type="predicted"/>
<dbReference type="AlphaFoldDB" id="A0A2J6QU98"/>
<reference evidence="1 2" key="1">
    <citation type="submission" date="2016-04" db="EMBL/GenBank/DDBJ databases">
        <title>A degradative enzymes factory behind the ericoid mycorrhizal symbiosis.</title>
        <authorList>
            <consortium name="DOE Joint Genome Institute"/>
            <person name="Martino E."/>
            <person name="Morin E."/>
            <person name="Grelet G."/>
            <person name="Kuo A."/>
            <person name="Kohler A."/>
            <person name="Daghino S."/>
            <person name="Barry K."/>
            <person name="Choi C."/>
            <person name="Cichocki N."/>
            <person name="Clum A."/>
            <person name="Copeland A."/>
            <person name="Hainaut M."/>
            <person name="Haridas S."/>
            <person name="Labutti K."/>
            <person name="Lindquist E."/>
            <person name="Lipzen A."/>
            <person name="Khouja H.-R."/>
            <person name="Murat C."/>
            <person name="Ohm R."/>
            <person name="Olson A."/>
            <person name="Spatafora J."/>
            <person name="Veneault-Fourrey C."/>
            <person name="Henrissat B."/>
            <person name="Grigoriev I."/>
            <person name="Martin F."/>
            <person name="Perotto S."/>
        </authorList>
    </citation>
    <scope>NUCLEOTIDE SEQUENCE [LARGE SCALE GENOMIC DNA]</scope>
    <source>
        <strain evidence="1 2">F</strain>
    </source>
</reference>
<accession>A0A2J6QU98</accession>
<sequence length="177" mass="19529">MTLPSLDVFIANFLYYFYFSNSYPVINLAYENINGVTTNYNITLPIFLSQNATPKDLFLGYQDFVISPVDPANNTGEVAYTVSFPVIDVGTVPTANLGAIYKINITDQGLRQVTSMFGVLNIVLAGPPAPPTPAQLSLEAFIADVFFALWIQDDDDVFEIIYQSAYSPNVTESENEV</sequence>
<keyword evidence="2" id="KW-1185">Reference proteome</keyword>
<organism evidence="1 2">
    <name type="scientific">Hyaloscypha variabilis (strain UAMH 11265 / GT02V1 / F)</name>
    <name type="common">Meliniomyces variabilis</name>
    <dbReference type="NCBI Taxonomy" id="1149755"/>
    <lineage>
        <taxon>Eukaryota</taxon>
        <taxon>Fungi</taxon>
        <taxon>Dikarya</taxon>
        <taxon>Ascomycota</taxon>
        <taxon>Pezizomycotina</taxon>
        <taxon>Leotiomycetes</taxon>
        <taxon>Helotiales</taxon>
        <taxon>Hyaloscyphaceae</taxon>
        <taxon>Hyaloscypha</taxon>
        <taxon>Hyaloscypha variabilis</taxon>
    </lineage>
</organism>
<evidence type="ECO:0000313" key="2">
    <source>
        <dbReference type="Proteomes" id="UP000235786"/>
    </source>
</evidence>